<gene>
    <name evidence="1" type="ORF">AVEN_73997_1</name>
</gene>
<reference evidence="1 2" key="1">
    <citation type="journal article" date="2019" name="Sci. Rep.">
        <title>Orb-weaving spider Araneus ventricosus genome elucidates the spidroin gene catalogue.</title>
        <authorList>
            <person name="Kono N."/>
            <person name="Nakamura H."/>
            <person name="Ohtoshi R."/>
            <person name="Moran D.A.P."/>
            <person name="Shinohara A."/>
            <person name="Yoshida Y."/>
            <person name="Fujiwara M."/>
            <person name="Mori M."/>
            <person name="Tomita M."/>
            <person name="Arakawa K."/>
        </authorList>
    </citation>
    <scope>NUCLEOTIDE SEQUENCE [LARGE SCALE GENOMIC DNA]</scope>
</reference>
<keyword evidence="2" id="KW-1185">Reference proteome</keyword>
<organism evidence="1 2">
    <name type="scientific">Araneus ventricosus</name>
    <name type="common">Orbweaver spider</name>
    <name type="synonym">Epeira ventricosa</name>
    <dbReference type="NCBI Taxonomy" id="182803"/>
    <lineage>
        <taxon>Eukaryota</taxon>
        <taxon>Metazoa</taxon>
        <taxon>Ecdysozoa</taxon>
        <taxon>Arthropoda</taxon>
        <taxon>Chelicerata</taxon>
        <taxon>Arachnida</taxon>
        <taxon>Araneae</taxon>
        <taxon>Araneomorphae</taxon>
        <taxon>Entelegynae</taxon>
        <taxon>Araneoidea</taxon>
        <taxon>Araneidae</taxon>
        <taxon>Araneus</taxon>
    </lineage>
</organism>
<protein>
    <submittedName>
        <fullName evidence="1">Uncharacterized protein</fullName>
    </submittedName>
</protein>
<evidence type="ECO:0000313" key="1">
    <source>
        <dbReference type="EMBL" id="GBN41867.1"/>
    </source>
</evidence>
<dbReference type="OrthoDB" id="6600976at2759"/>
<dbReference type="EMBL" id="BGPR01009722">
    <property type="protein sequence ID" value="GBN41867.1"/>
    <property type="molecule type" value="Genomic_DNA"/>
</dbReference>
<sequence length="114" mass="13242">MVRKGCYPNDYFLSFAKFNEISLPPKSAFFNSLSNEEVSFEDYQYAQRIWDIFNVQTLGDFHDLYVTSNVLLLADVSENFREVCLNLYGLIRVTITLLLEISMAGIFENDRCET</sequence>
<name>A0A4Y2NV99_ARAVE</name>
<evidence type="ECO:0000313" key="2">
    <source>
        <dbReference type="Proteomes" id="UP000499080"/>
    </source>
</evidence>
<accession>A0A4Y2NV99</accession>
<dbReference type="AlphaFoldDB" id="A0A4Y2NV99"/>
<proteinExistence type="predicted"/>
<comment type="caution">
    <text evidence="1">The sequence shown here is derived from an EMBL/GenBank/DDBJ whole genome shotgun (WGS) entry which is preliminary data.</text>
</comment>
<dbReference type="Proteomes" id="UP000499080">
    <property type="component" value="Unassembled WGS sequence"/>
</dbReference>